<dbReference type="PROSITE" id="PS01305">
    <property type="entry name" value="MOAA_NIFB_PQQE"/>
    <property type="match status" value="1"/>
</dbReference>
<dbReference type="GO" id="GO:0016491">
    <property type="term" value="F:oxidoreductase activity"/>
    <property type="evidence" value="ECO:0007669"/>
    <property type="project" value="InterPro"/>
</dbReference>
<gene>
    <name evidence="9" type="ORF">bsdtb5_23730</name>
</gene>
<dbReference type="SFLD" id="SFLDG01067">
    <property type="entry name" value="SPASM/twitch_domain_containing"/>
    <property type="match status" value="1"/>
</dbReference>
<dbReference type="InterPro" id="IPR058240">
    <property type="entry name" value="rSAM_sf"/>
</dbReference>
<evidence type="ECO:0000256" key="7">
    <source>
        <dbReference type="ARBA" id="ARBA00023601"/>
    </source>
</evidence>
<organism evidence="9 10">
    <name type="scientific">Anaeromicropila herbilytica</name>
    <dbReference type="NCBI Taxonomy" id="2785025"/>
    <lineage>
        <taxon>Bacteria</taxon>
        <taxon>Bacillati</taxon>
        <taxon>Bacillota</taxon>
        <taxon>Clostridia</taxon>
        <taxon>Lachnospirales</taxon>
        <taxon>Lachnospiraceae</taxon>
        <taxon>Anaeromicropila</taxon>
    </lineage>
</organism>
<keyword evidence="10" id="KW-1185">Reference proteome</keyword>
<dbReference type="InterPro" id="IPR024023">
    <property type="entry name" value="rSAM_paired_HxsB"/>
</dbReference>
<dbReference type="InterPro" id="IPR023867">
    <property type="entry name" value="Sulphatase_maturase_rSAM"/>
</dbReference>
<evidence type="ECO:0000256" key="4">
    <source>
        <dbReference type="ARBA" id="ARBA00022723"/>
    </source>
</evidence>
<dbReference type="SUPFAM" id="SSF102114">
    <property type="entry name" value="Radical SAM enzymes"/>
    <property type="match status" value="1"/>
</dbReference>
<keyword evidence="2" id="KW-0004">4Fe-4S</keyword>
<dbReference type="SFLD" id="SFLDS00029">
    <property type="entry name" value="Radical_SAM"/>
    <property type="match status" value="1"/>
</dbReference>
<dbReference type="Pfam" id="PF04055">
    <property type="entry name" value="Radical_SAM"/>
    <property type="match status" value="1"/>
</dbReference>
<dbReference type="Gene3D" id="3.20.20.70">
    <property type="entry name" value="Aldolase class I"/>
    <property type="match status" value="1"/>
</dbReference>
<dbReference type="CDD" id="cd01335">
    <property type="entry name" value="Radical_SAM"/>
    <property type="match status" value="1"/>
</dbReference>
<accession>A0A7R7ELQ8</accession>
<evidence type="ECO:0000256" key="3">
    <source>
        <dbReference type="ARBA" id="ARBA00022691"/>
    </source>
</evidence>
<feature type="domain" description="Radical SAM core" evidence="8">
    <location>
        <begin position="79"/>
        <end position="309"/>
    </location>
</feature>
<dbReference type="SFLD" id="SFLDG01384">
    <property type="entry name" value="thioether_bond_formation_requi"/>
    <property type="match status" value="1"/>
</dbReference>
<dbReference type="GO" id="GO:0046872">
    <property type="term" value="F:metal ion binding"/>
    <property type="evidence" value="ECO:0007669"/>
    <property type="project" value="UniProtKB-KW"/>
</dbReference>
<protein>
    <submittedName>
        <fullName evidence="9">His-Xaa-Ser system radical SAM maturase HxsB</fullName>
    </submittedName>
</protein>
<proteinExistence type="inferred from homology"/>
<dbReference type="PROSITE" id="PS51918">
    <property type="entry name" value="RADICAL_SAM"/>
    <property type="match status" value="1"/>
</dbReference>
<reference evidence="9 10" key="1">
    <citation type="submission" date="2020-11" db="EMBL/GenBank/DDBJ databases">
        <title>Draft genome sequencing of a Lachnospiraceae strain isolated from anoxic soil subjected to BSD treatment.</title>
        <authorList>
            <person name="Uek A."/>
            <person name="Tonouchi A."/>
        </authorList>
    </citation>
    <scope>NUCLEOTIDE SEQUENCE [LARGE SCALE GENOMIC DNA]</scope>
    <source>
        <strain evidence="9 10">TB5</strain>
    </source>
</reference>
<dbReference type="SMART" id="SM00729">
    <property type="entry name" value="Elp3"/>
    <property type="match status" value="1"/>
</dbReference>
<dbReference type="AlphaFoldDB" id="A0A7R7ELQ8"/>
<dbReference type="InterPro" id="IPR007197">
    <property type="entry name" value="rSAM"/>
</dbReference>
<dbReference type="SFLD" id="SFLDG01386">
    <property type="entry name" value="main_SPASM_domain-containing"/>
    <property type="match status" value="1"/>
</dbReference>
<evidence type="ECO:0000256" key="5">
    <source>
        <dbReference type="ARBA" id="ARBA00023004"/>
    </source>
</evidence>
<evidence type="ECO:0000313" key="10">
    <source>
        <dbReference type="Proteomes" id="UP000595897"/>
    </source>
</evidence>
<keyword evidence="5" id="KW-0408">Iron</keyword>
<comment type="similarity">
    <text evidence="7">Belongs to the radical SAM superfamily. Anaerobic sulfatase-maturating enzyme family.</text>
</comment>
<keyword evidence="6" id="KW-0411">Iron-sulfur</keyword>
<dbReference type="PANTHER" id="PTHR43273:SF3">
    <property type="entry name" value="ANAEROBIC SULFATASE-MATURATING ENZYME HOMOLOG ASLB-RELATED"/>
    <property type="match status" value="1"/>
</dbReference>
<dbReference type="KEGG" id="ahb:bsdtb5_23730"/>
<evidence type="ECO:0000256" key="1">
    <source>
        <dbReference type="ARBA" id="ARBA00001966"/>
    </source>
</evidence>
<dbReference type="Proteomes" id="UP000595897">
    <property type="component" value="Chromosome"/>
</dbReference>
<dbReference type="PANTHER" id="PTHR43273">
    <property type="entry name" value="ANAEROBIC SULFATASE-MATURATING ENZYME HOMOLOG ASLB-RELATED"/>
    <property type="match status" value="1"/>
</dbReference>
<keyword evidence="3" id="KW-0949">S-adenosyl-L-methionine</keyword>
<dbReference type="InterPro" id="IPR000385">
    <property type="entry name" value="MoaA_NifB_PqqE_Fe-S-bd_CS"/>
</dbReference>
<comment type="cofactor">
    <cofactor evidence="1">
        <name>[4Fe-4S] cluster</name>
        <dbReference type="ChEBI" id="CHEBI:49883"/>
    </cofactor>
</comment>
<name>A0A7R7ELQ8_9FIRM</name>
<keyword evidence="4" id="KW-0479">Metal-binding</keyword>
<dbReference type="InterPro" id="IPR006638">
    <property type="entry name" value="Elp3/MiaA/NifB-like_rSAM"/>
</dbReference>
<sequence length="462" mass="52875">MKNFFNFKRISSDTFLITNDFGRYVFLKKDDFFSIVNENEVKDSELEKILIDKGFIYESSKEAFLDKVQYYMKDSKQFLFSSTQLHIFVVTNTCNLQCVYCQAQNGSSIPNGFMDKTTAKKAVDIALQSPSKDIDFEFQGGEPLLNFEIIKYIVEYSKEKAEGKHIQYSIVSNLTLLTDEMIEFILENNINLSTSLDGNEILHNLNRPMKNGLNSFQIVLKSIEKLRQKGIYVGAIQTTTRESLRYAKEIVNAYVDNGFSTLSLRALTPLGCASARWKEIGYSPQEFCNFYKEAFLHMIQLNRQGIDIKEGQARVFLSKILYGVGSNYMELRSPCGAAIGQMAYYCDGKIYTCDEGRMLAEMGNDSFCLGTVDNTYSELIDSPRCKVACKASILETLPTCSDCIYQPYCGVCPVVNFASYLDVYEKRPKEYKCMIYAGMLDVIFNFLHLTEEEDTEILRRWM</sequence>
<dbReference type="GO" id="GO:0051539">
    <property type="term" value="F:4 iron, 4 sulfur cluster binding"/>
    <property type="evidence" value="ECO:0007669"/>
    <property type="project" value="UniProtKB-KW"/>
</dbReference>
<dbReference type="NCBIfam" id="TIGR03978">
    <property type="entry name" value="rSAM_paired_1"/>
    <property type="match status" value="1"/>
</dbReference>
<dbReference type="EMBL" id="AP024169">
    <property type="protein sequence ID" value="BCN31078.1"/>
    <property type="molecule type" value="Genomic_DNA"/>
</dbReference>
<dbReference type="InterPro" id="IPR013785">
    <property type="entry name" value="Aldolase_TIM"/>
</dbReference>
<evidence type="ECO:0000259" key="8">
    <source>
        <dbReference type="PROSITE" id="PS51918"/>
    </source>
</evidence>
<dbReference type="GO" id="GO:0032324">
    <property type="term" value="P:molybdopterin cofactor biosynthetic process"/>
    <property type="evidence" value="ECO:0007669"/>
    <property type="project" value="UniProtKB-ARBA"/>
</dbReference>
<evidence type="ECO:0000313" key="9">
    <source>
        <dbReference type="EMBL" id="BCN31078.1"/>
    </source>
</evidence>
<dbReference type="RefSeq" id="WP_271712226.1">
    <property type="nucleotide sequence ID" value="NZ_AP024169.1"/>
</dbReference>
<evidence type="ECO:0000256" key="6">
    <source>
        <dbReference type="ARBA" id="ARBA00023014"/>
    </source>
</evidence>
<evidence type="ECO:0000256" key="2">
    <source>
        <dbReference type="ARBA" id="ARBA00022485"/>
    </source>
</evidence>